<comment type="caution">
    <text evidence="1">The sequence shown here is derived from an EMBL/GenBank/DDBJ whole genome shotgun (WGS) entry which is preliminary data.</text>
</comment>
<dbReference type="Proteomes" id="UP001479436">
    <property type="component" value="Unassembled WGS sequence"/>
</dbReference>
<gene>
    <name evidence="1" type="ORF">K7432_016281</name>
</gene>
<reference evidence="1 2" key="1">
    <citation type="submission" date="2023-04" db="EMBL/GenBank/DDBJ databases">
        <title>Genome of Basidiobolus ranarum AG-B5.</title>
        <authorList>
            <person name="Stajich J.E."/>
            <person name="Carter-House D."/>
            <person name="Gryganskyi A."/>
        </authorList>
    </citation>
    <scope>NUCLEOTIDE SEQUENCE [LARGE SCALE GENOMIC DNA]</scope>
    <source>
        <strain evidence="1 2">AG-B5</strain>
    </source>
</reference>
<feature type="non-terminal residue" evidence="1">
    <location>
        <position position="212"/>
    </location>
</feature>
<keyword evidence="2" id="KW-1185">Reference proteome</keyword>
<evidence type="ECO:0000313" key="1">
    <source>
        <dbReference type="EMBL" id="KAK9760071.1"/>
    </source>
</evidence>
<organism evidence="1 2">
    <name type="scientific">Basidiobolus ranarum</name>
    <dbReference type="NCBI Taxonomy" id="34480"/>
    <lineage>
        <taxon>Eukaryota</taxon>
        <taxon>Fungi</taxon>
        <taxon>Fungi incertae sedis</taxon>
        <taxon>Zoopagomycota</taxon>
        <taxon>Entomophthoromycotina</taxon>
        <taxon>Basidiobolomycetes</taxon>
        <taxon>Basidiobolales</taxon>
        <taxon>Basidiobolaceae</taxon>
        <taxon>Basidiobolus</taxon>
    </lineage>
</organism>
<proteinExistence type="predicted"/>
<protein>
    <submittedName>
        <fullName evidence="1">Uncharacterized protein</fullName>
    </submittedName>
</protein>
<dbReference type="EMBL" id="JASJQH010002591">
    <property type="protein sequence ID" value="KAK9760071.1"/>
    <property type="molecule type" value="Genomic_DNA"/>
</dbReference>
<accession>A0ABR2WEZ5</accession>
<evidence type="ECO:0000313" key="2">
    <source>
        <dbReference type="Proteomes" id="UP001479436"/>
    </source>
</evidence>
<name>A0ABR2WEZ5_9FUNG</name>
<sequence length="212" mass="24704">MPKRNLPFAPRYCRPIKRVRPYDVYNHHCVEKAVNVALNELKQEQISAQIQKHSPQSVWARNSILPFTNSFTTYNLFLDEKDKRRAIVTAQKVLAGPLPPPPRTRCVKDRSKEDTQTRLKSLTRICTQVAATYIKSELITSDMIVKLPSHLKQSLLKSAAKRHHLNDKLLELFKDRDYEKIYLKCSSITNSGFANFFDYSYSYNDEESWQSH</sequence>